<reference evidence="2" key="1">
    <citation type="submission" date="2015-04" db="EMBL/GenBank/DDBJ databases">
        <title>The genome sequence of the plant pathogenic Rhizarian Plasmodiophora brassicae reveals insights in its biotrophic life cycle and the origin of chitin synthesis.</title>
        <authorList>
            <person name="Schwelm A."/>
            <person name="Fogelqvist J."/>
            <person name="Knaust A."/>
            <person name="Julke S."/>
            <person name="Lilja T."/>
            <person name="Dhandapani V."/>
            <person name="Bonilla-Rosso G."/>
            <person name="Karlsson M."/>
            <person name="Shevchenko A."/>
            <person name="Choi S.R."/>
            <person name="Kim H.G."/>
            <person name="Park J.Y."/>
            <person name="Lim Y.P."/>
            <person name="Ludwig-Muller J."/>
            <person name="Dixelius C."/>
        </authorList>
    </citation>
    <scope>NUCLEOTIDE SEQUENCE</scope>
    <source>
        <tissue evidence="2">Potato root galls</tissue>
    </source>
</reference>
<keyword evidence="1" id="KW-0472">Membrane</keyword>
<feature type="transmembrane region" description="Helical" evidence="1">
    <location>
        <begin position="57"/>
        <end position="84"/>
    </location>
</feature>
<feature type="transmembrane region" description="Helical" evidence="1">
    <location>
        <begin position="27"/>
        <end position="45"/>
    </location>
</feature>
<evidence type="ECO:0000256" key="1">
    <source>
        <dbReference type="SAM" id="Phobius"/>
    </source>
</evidence>
<name>A0A0H5QPV2_9EUKA</name>
<feature type="transmembrane region" description="Helical" evidence="1">
    <location>
        <begin position="96"/>
        <end position="121"/>
    </location>
</feature>
<sequence>MMKKKVEMTESDDAHVRETQLCRLRNSLFMATSFSLGYSTYQGLATSALLSQESVTIWIPLLISVLVALLYIPSHVMSGYLIGLQLSRRTVLNENIHAIVILTTPILFRTCFLFQLFFWAGKQEHRFLGWVVTSVLISVVFAYYIRHIKKKLPIEYLESAGYSTLLGYIPIVDQVG</sequence>
<feature type="transmembrane region" description="Helical" evidence="1">
    <location>
        <begin position="127"/>
        <end position="145"/>
    </location>
</feature>
<protein>
    <submittedName>
        <fullName evidence="2">Uncharacterized protein</fullName>
    </submittedName>
</protein>
<evidence type="ECO:0000313" key="2">
    <source>
        <dbReference type="EMBL" id="CRZ03436.1"/>
    </source>
</evidence>
<proteinExistence type="predicted"/>
<organism evidence="2">
    <name type="scientific">Spongospora subterranea</name>
    <dbReference type="NCBI Taxonomy" id="70186"/>
    <lineage>
        <taxon>Eukaryota</taxon>
        <taxon>Sar</taxon>
        <taxon>Rhizaria</taxon>
        <taxon>Endomyxa</taxon>
        <taxon>Phytomyxea</taxon>
        <taxon>Plasmodiophorida</taxon>
        <taxon>Plasmodiophoridae</taxon>
        <taxon>Spongospora</taxon>
    </lineage>
</organism>
<keyword evidence="1" id="KW-0812">Transmembrane</keyword>
<dbReference type="AlphaFoldDB" id="A0A0H5QPV2"/>
<dbReference type="EMBL" id="HACM01002994">
    <property type="protein sequence ID" value="CRZ03436.1"/>
    <property type="molecule type" value="Transcribed_RNA"/>
</dbReference>
<accession>A0A0H5QPV2</accession>
<keyword evidence="1" id="KW-1133">Transmembrane helix</keyword>